<accession>A0A645J2X4</accession>
<comment type="caution">
    <text evidence="1">The sequence shown here is derived from an EMBL/GenBank/DDBJ whole genome shotgun (WGS) entry which is preliminary data.</text>
</comment>
<name>A0A645J2X4_9ZZZZ</name>
<sequence length="63" mass="7392">MLTVTDRDKAEKIMVEMQKEVVDQAYFIHMYDKSASYAISKDLKGFSTNPAYPTVVRYFDLYK</sequence>
<gene>
    <name evidence="1" type="ORF">SDC9_205715</name>
</gene>
<dbReference type="Gene3D" id="3.10.105.10">
    <property type="entry name" value="Dipeptide-binding Protein, Domain 3"/>
    <property type="match status" value="1"/>
</dbReference>
<organism evidence="1">
    <name type="scientific">bioreactor metagenome</name>
    <dbReference type="NCBI Taxonomy" id="1076179"/>
    <lineage>
        <taxon>unclassified sequences</taxon>
        <taxon>metagenomes</taxon>
        <taxon>ecological metagenomes</taxon>
    </lineage>
</organism>
<protein>
    <submittedName>
        <fullName evidence="1">Uncharacterized protein</fullName>
    </submittedName>
</protein>
<dbReference type="EMBL" id="VSSQ01130273">
    <property type="protein sequence ID" value="MPN58018.1"/>
    <property type="molecule type" value="Genomic_DNA"/>
</dbReference>
<evidence type="ECO:0000313" key="1">
    <source>
        <dbReference type="EMBL" id="MPN58018.1"/>
    </source>
</evidence>
<dbReference type="AlphaFoldDB" id="A0A645J2X4"/>
<reference evidence="1" key="1">
    <citation type="submission" date="2019-08" db="EMBL/GenBank/DDBJ databases">
        <authorList>
            <person name="Kucharzyk K."/>
            <person name="Murdoch R.W."/>
            <person name="Higgins S."/>
            <person name="Loffler F."/>
        </authorList>
    </citation>
    <scope>NUCLEOTIDE SEQUENCE</scope>
</reference>
<proteinExistence type="predicted"/>
<dbReference type="SUPFAM" id="SSF53850">
    <property type="entry name" value="Periplasmic binding protein-like II"/>
    <property type="match status" value="1"/>
</dbReference>
<dbReference type="Gene3D" id="3.40.190.10">
    <property type="entry name" value="Periplasmic binding protein-like II"/>
    <property type="match status" value="1"/>
</dbReference>